<protein>
    <recommendedName>
        <fullName evidence="12">DUF2029 domain-containing protein</fullName>
    </recommendedName>
</protein>
<evidence type="ECO:0000313" key="10">
    <source>
        <dbReference type="EMBL" id="ONH24522.1"/>
    </source>
</evidence>
<keyword evidence="4 9" id="KW-0812">Transmembrane</keyword>
<keyword evidence="6 9" id="KW-0472">Membrane</keyword>
<feature type="transmembrane region" description="Helical" evidence="9">
    <location>
        <begin position="174"/>
        <end position="194"/>
    </location>
</feature>
<evidence type="ECO:0000256" key="8">
    <source>
        <dbReference type="SAM" id="MobiDB-lite"/>
    </source>
</evidence>
<dbReference type="GO" id="GO:0016757">
    <property type="term" value="F:glycosyltransferase activity"/>
    <property type="evidence" value="ECO:0007669"/>
    <property type="project" value="UniProtKB-KW"/>
</dbReference>
<evidence type="ECO:0000256" key="6">
    <source>
        <dbReference type="ARBA" id="ARBA00023136"/>
    </source>
</evidence>
<dbReference type="Pfam" id="PF26314">
    <property type="entry name" value="MptA_B_family"/>
    <property type="match status" value="1"/>
</dbReference>
<keyword evidence="11" id="KW-1185">Reference proteome</keyword>
<comment type="caution">
    <text evidence="10">The sequence shown here is derived from an EMBL/GenBank/DDBJ whole genome shotgun (WGS) entry which is preliminary data.</text>
</comment>
<organism evidence="10 11">
    <name type="scientific">Pseudofrankia asymbiotica</name>
    <dbReference type="NCBI Taxonomy" id="1834516"/>
    <lineage>
        <taxon>Bacteria</taxon>
        <taxon>Bacillati</taxon>
        <taxon>Actinomycetota</taxon>
        <taxon>Actinomycetes</taxon>
        <taxon>Frankiales</taxon>
        <taxon>Frankiaceae</taxon>
        <taxon>Pseudofrankia</taxon>
    </lineage>
</organism>
<keyword evidence="3" id="KW-0808">Transferase</keyword>
<dbReference type="STRING" id="1834516.BL253_29955"/>
<feature type="compositionally biased region" description="Low complexity" evidence="8">
    <location>
        <begin position="66"/>
        <end position="92"/>
    </location>
</feature>
<keyword evidence="5 9" id="KW-1133">Transmembrane helix</keyword>
<proteinExistence type="inferred from homology"/>
<feature type="transmembrane region" description="Helical" evidence="9">
    <location>
        <begin position="336"/>
        <end position="362"/>
    </location>
</feature>
<feature type="transmembrane region" description="Helical" evidence="9">
    <location>
        <begin position="206"/>
        <end position="225"/>
    </location>
</feature>
<reference evidence="11" key="1">
    <citation type="submission" date="2016-10" db="EMBL/GenBank/DDBJ databases">
        <title>Frankia sp. NRRL B-16386 Genome sequencing.</title>
        <authorList>
            <person name="Ghodhbane-Gtari F."/>
            <person name="Swanson E."/>
            <person name="Gueddou A."/>
            <person name="Hezbri K."/>
            <person name="Ktari K."/>
            <person name="Nouioui I."/>
            <person name="Morris K."/>
            <person name="Simpson S."/>
            <person name="Abebe-Akele F."/>
            <person name="Thomas K."/>
            <person name="Gtari M."/>
            <person name="Tisa L.S."/>
        </authorList>
    </citation>
    <scope>NUCLEOTIDE SEQUENCE [LARGE SCALE GENOMIC DNA]</scope>
    <source>
        <strain evidence="11">NRRL B-16386</strain>
    </source>
</reference>
<dbReference type="AlphaFoldDB" id="A0A1V2I398"/>
<feature type="transmembrane region" description="Helical" evidence="9">
    <location>
        <begin position="553"/>
        <end position="574"/>
    </location>
</feature>
<feature type="transmembrane region" description="Helical" evidence="9">
    <location>
        <begin position="368"/>
        <end position="392"/>
    </location>
</feature>
<evidence type="ECO:0000256" key="1">
    <source>
        <dbReference type="ARBA" id="ARBA00004141"/>
    </source>
</evidence>
<comment type="similarity">
    <text evidence="7">Belongs to the MptA/B family.</text>
</comment>
<feature type="region of interest" description="Disordered" evidence="8">
    <location>
        <begin position="1"/>
        <end position="120"/>
    </location>
</feature>
<evidence type="ECO:0000256" key="3">
    <source>
        <dbReference type="ARBA" id="ARBA00022679"/>
    </source>
</evidence>
<feature type="compositionally biased region" description="Basic and acidic residues" evidence="8">
    <location>
        <begin position="93"/>
        <end position="115"/>
    </location>
</feature>
<evidence type="ECO:0000256" key="7">
    <source>
        <dbReference type="ARBA" id="ARBA00043987"/>
    </source>
</evidence>
<keyword evidence="2" id="KW-0328">Glycosyltransferase</keyword>
<feature type="transmembrane region" description="Helical" evidence="9">
    <location>
        <begin position="124"/>
        <end position="154"/>
    </location>
</feature>
<dbReference type="GO" id="GO:0016020">
    <property type="term" value="C:membrane"/>
    <property type="evidence" value="ECO:0007669"/>
    <property type="project" value="UniProtKB-SubCell"/>
</dbReference>
<feature type="transmembrane region" description="Helical" evidence="9">
    <location>
        <begin position="657"/>
        <end position="673"/>
    </location>
</feature>
<evidence type="ECO:0000313" key="11">
    <source>
        <dbReference type="Proteomes" id="UP000188929"/>
    </source>
</evidence>
<dbReference type="EMBL" id="MOMC01000070">
    <property type="protein sequence ID" value="ONH24522.1"/>
    <property type="molecule type" value="Genomic_DNA"/>
</dbReference>
<name>A0A1V2I398_9ACTN</name>
<sequence>MAGSVHVAMGDTKPDRQTRGRDVRDTANAGGTGAGAGTGVRPVTDDPPTGSGGTPAVTDRASAGITPADSAPADSAPTSASTDSTSASTSTDSARDGGARHDDAPTDGGRGDRPSGRGPRMRHLGALVLAGAVGALGATLVVITGGRLALGPVVHPPTAWFGLLDPVATDKPSLLPAVLLAGAALLVGAWWWACRHSQRGELSLRGVAALICCWSAAPLVGPPILSLDVYSYVAQGAMLSAGLDPYAAGPALLGSHPAALAADPIWQDTPSPYGPVGLGLFHAVTALTGGRVVRSVILLRVVTTVAVAALAWCLVRAVPAHRRPWALAAGVGGPVVLLELLGAVHLEAVMMALAAAGLLAALRGRVGLGLALLTAAALTKWPAAMIMIVLLARRWADLAVGPATEPELELELEPAPKAADGSSPAAPVRARTATGILAGRGRALGRRIAAAITSSAPARWARRGRTGRRWALPGLPAGGPAARVLTAVIRDLAVIGATATALSLLLVPDGLGWVRATSTPSHGLSLYSPVSALANLLAIVTDTPGPALPGSDLLGLARAAGMAGAALLIGWLLITVRRRDVPATCGLALLSLALLGPVLYPWYLVWGMIPLVMAKGVPRRRVLMAVGAAGAFLSVPHPEVLFVNAPEVTSWFAREGPVVLVILLACAGAGLLARRRLTSGTRAEVYRSM</sequence>
<feature type="transmembrane region" description="Helical" evidence="9">
    <location>
        <begin position="586"/>
        <end position="609"/>
    </location>
</feature>
<gene>
    <name evidence="10" type="ORF">BL253_29955</name>
</gene>
<dbReference type="InterPro" id="IPR049829">
    <property type="entry name" value="MptA/B-like"/>
</dbReference>
<feature type="compositionally biased region" description="Basic and acidic residues" evidence="8">
    <location>
        <begin position="12"/>
        <end position="25"/>
    </location>
</feature>
<accession>A0A1V2I398</accession>
<dbReference type="NCBIfam" id="NF038066">
    <property type="entry name" value="MptB"/>
    <property type="match status" value="1"/>
</dbReference>
<evidence type="ECO:0000256" key="5">
    <source>
        <dbReference type="ARBA" id="ARBA00022989"/>
    </source>
</evidence>
<evidence type="ECO:0008006" key="12">
    <source>
        <dbReference type="Google" id="ProtNLM"/>
    </source>
</evidence>
<evidence type="ECO:0000256" key="4">
    <source>
        <dbReference type="ARBA" id="ARBA00022692"/>
    </source>
</evidence>
<comment type="subcellular location">
    <subcellularLocation>
        <location evidence="1">Membrane</location>
        <topology evidence="1">Multi-pass membrane protein</topology>
    </subcellularLocation>
</comment>
<evidence type="ECO:0000256" key="9">
    <source>
        <dbReference type="SAM" id="Phobius"/>
    </source>
</evidence>
<evidence type="ECO:0000256" key="2">
    <source>
        <dbReference type="ARBA" id="ARBA00022676"/>
    </source>
</evidence>
<feature type="transmembrane region" description="Helical" evidence="9">
    <location>
        <begin position="297"/>
        <end position="315"/>
    </location>
</feature>
<feature type="transmembrane region" description="Helical" evidence="9">
    <location>
        <begin position="492"/>
        <end position="512"/>
    </location>
</feature>
<dbReference type="Proteomes" id="UP000188929">
    <property type="component" value="Unassembled WGS sequence"/>
</dbReference>